<dbReference type="EMBL" id="JAJIRN010000003">
    <property type="protein sequence ID" value="MCV2368102.1"/>
    <property type="molecule type" value="Genomic_DNA"/>
</dbReference>
<dbReference type="PANTHER" id="PTHR44688">
    <property type="entry name" value="DNA-BINDING TRANSCRIPTIONAL ACTIVATOR DEVR_DOSR"/>
    <property type="match status" value="1"/>
</dbReference>
<keyword evidence="3" id="KW-0804">Transcription</keyword>
<gene>
    <name evidence="5" type="ORF">LNV07_08320</name>
</gene>
<dbReference type="Gene3D" id="1.10.10.10">
    <property type="entry name" value="Winged helix-like DNA-binding domain superfamily/Winged helix DNA-binding domain"/>
    <property type="match status" value="1"/>
</dbReference>
<dbReference type="PRINTS" id="PR00038">
    <property type="entry name" value="HTHLUXR"/>
</dbReference>
<evidence type="ECO:0000256" key="3">
    <source>
        <dbReference type="ARBA" id="ARBA00023163"/>
    </source>
</evidence>
<evidence type="ECO:0000313" key="6">
    <source>
        <dbReference type="Proteomes" id="UP001209701"/>
    </source>
</evidence>
<dbReference type="Pfam" id="PF00196">
    <property type="entry name" value="GerE"/>
    <property type="match status" value="1"/>
</dbReference>
<dbReference type="InterPro" id="IPR000792">
    <property type="entry name" value="Tscrpt_reg_LuxR_C"/>
</dbReference>
<sequence>MKYLVSEHELLALELTLESAEGEARLLALLELAWHLRQRNSQAALGLLAEMKRRLPLYPLPAETVSRLMLRAALLESEVAALGCQLLEAQACLDAARAAINPELDGLAAGDACLAEACLAKALGQRDRELLALERALAFFAGGSDPQRTGLAQGLLRCEHGVTQIRPAKPGETLADVDADAEAAGDPGYGLAQTDAATQAVHAAAQAYALCMRKPAEAAALFTRAAQLCLDMGLVRFYCILCMNASNCKLELGDLEQASQCFEAAAERARNTGWPQLMGMTQTQVGRVLRMLGRGQESLQVLNQALAQLRVAPAGLATAFACSELAFTLLEVERPLDSIEVMKEAIRLYRLWGSNVNLALTSARQARALASVGRISEALAALEEAQALVAQHGYAALTVDINEALAELHRRSKQPPPLGMTAPTATIHYAQCALTQGMDINGWKPPPALLDYLADAWADADDMAQAYSYSRMARLADQQDRALKLNDPRAMLQLLGYHRLGAAAGTQEPGEPILLAVTEPLAQQHAELLSAKEQAVLQLLARNYSNKEIAQSLGVSAETIKWRLKGLFSKLEAGSRKHAVTRARTLGMLKSGV</sequence>
<dbReference type="Gene3D" id="1.25.40.10">
    <property type="entry name" value="Tetratricopeptide repeat domain"/>
    <property type="match status" value="1"/>
</dbReference>
<evidence type="ECO:0000259" key="4">
    <source>
        <dbReference type="PROSITE" id="PS50043"/>
    </source>
</evidence>
<evidence type="ECO:0000256" key="1">
    <source>
        <dbReference type="ARBA" id="ARBA00023015"/>
    </source>
</evidence>
<keyword evidence="2" id="KW-0238">DNA-binding</keyword>
<reference evidence="5 6" key="1">
    <citation type="submission" date="2021-11" db="EMBL/GenBank/DDBJ databases">
        <authorList>
            <person name="Liang Q."/>
            <person name="Mou H."/>
            <person name="Liu Z."/>
        </authorList>
    </citation>
    <scope>NUCLEOTIDE SEQUENCE [LARGE SCALE GENOMIC DNA]</scope>
    <source>
        <strain evidence="5 6">CHU3</strain>
    </source>
</reference>
<dbReference type="InterPro" id="IPR036388">
    <property type="entry name" value="WH-like_DNA-bd_sf"/>
</dbReference>
<name>A0ABT2YDI9_9BURK</name>
<dbReference type="PROSITE" id="PS50043">
    <property type="entry name" value="HTH_LUXR_2"/>
    <property type="match status" value="1"/>
</dbReference>
<evidence type="ECO:0000313" key="5">
    <source>
        <dbReference type="EMBL" id="MCV2368102.1"/>
    </source>
</evidence>
<organism evidence="5 6">
    <name type="scientific">Roseateles oligotrophus</name>
    <dbReference type="NCBI Taxonomy" id="1769250"/>
    <lineage>
        <taxon>Bacteria</taxon>
        <taxon>Pseudomonadati</taxon>
        <taxon>Pseudomonadota</taxon>
        <taxon>Betaproteobacteria</taxon>
        <taxon>Burkholderiales</taxon>
        <taxon>Sphaerotilaceae</taxon>
        <taxon>Roseateles</taxon>
    </lineage>
</organism>
<dbReference type="SUPFAM" id="SSF46894">
    <property type="entry name" value="C-terminal effector domain of the bipartite response regulators"/>
    <property type="match status" value="1"/>
</dbReference>
<dbReference type="SMART" id="SM00421">
    <property type="entry name" value="HTH_LUXR"/>
    <property type="match status" value="1"/>
</dbReference>
<dbReference type="InterPro" id="IPR011990">
    <property type="entry name" value="TPR-like_helical_dom_sf"/>
</dbReference>
<dbReference type="CDD" id="cd06170">
    <property type="entry name" value="LuxR_C_like"/>
    <property type="match status" value="1"/>
</dbReference>
<protein>
    <submittedName>
        <fullName evidence="5">Helix-turn-helix transcriptional regulator</fullName>
    </submittedName>
</protein>
<dbReference type="InterPro" id="IPR016032">
    <property type="entry name" value="Sig_transdc_resp-reg_C-effctor"/>
</dbReference>
<keyword evidence="1" id="KW-0805">Transcription regulation</keyword>
<feature type="domain" description="HTH luxR-type" evidence="4">
    <location>
        <begin position="522"/>
        <end position="587"/>
    </location>
</feature>
<proteinExistence type="predicted"/>
<dbReference type="RefSeq" id="WP_263570719.1">
    <property type="nucleotide sequence ID" value="NZ_JAJIRN010000003.1"/>
</dbReference>
<evidence type="ECO:0000256" key="2">
    <source>
        <dbReference type="ARBA" id="ARBA00023125"/>
    </source>
</evidence>
<dbReference type="PANTHER" id="PTHR44688:SF16">
    <property type="entry name" value="DNA-BINDING TRANSCRIPTIONAL ACTIVATOR DEVR_DOSR"/>
    <property type="match status" value="1"/>
</dbReference>
<dbReference type="SUPFAM" id="SSF48452">
    <property type="entry name" value="TPR-like"/>
    <property type="match status" value="2"/>
</dbReference>
<keyword evidence="6" id="KW-1185">Reference proteome</keyword>
<dbReference type="Proteomes" id="UP001209701">
    <property type="component" value="Unassembled WGS sequence"/>
</dbReference>
<comment type="caution">
    <text evidence="5">The sequence shown here is derived from an EMBL/GenBank/DDBJ whole genome shotgun (WGS) entry which is preliminary data.</text>
</comment>
<accession>A0ABT2YDI9</accession>